<dbReference type="GO" id="GO:0019350">
    <property type="term" value="P:teichoic acid biosynthetic process"/>
    <property type="evidence" value="ECO:0007669"/>
    <property type="project" value="UniProtKB-KW"/>
</dbReference>
<dbReference type="Pfam" id="PF04464">
    <property type="entry name" value="Glyphos_transf"/>
    <property type="match status" value="1"/>
</dbReference>
<accession>A0A1R4IBC3</accession>
<dbReference type="RefSeq" id="WP_087056849.1">
    <property type="nucleotide sequence ID" value="NZ_FUKW01000002.1"/>
</dbReference>
<organism evidence="7 8">
    <name type="scientific">Marinilactibacillus psychrotolerans 42ea</name>
    <dbReference type="NCBI Taxonomy" id="1255609"/>
    <lineage>
        <taxon>Bacteria</taxon>
        <taxon>Bacillati</taxon>
        <taxon>Bacillota</taxon>
        <taxon>Bacilli</taxon>
        <taxon>Lactobacillales</taxon>
        <taxon>Carnobacteriaceae</taxon>
        <taxon>Marinilactibacillus</taxon>
    </lineage>
</organism>
<reference evidence="7 8" key="1">
    <citation type="submission" date="2017-02" db="EMBL/GenBank/DDBJ databases">
        <authorList>
            <person name="Peterson S.W."/>
        </authorList>
    </citation>
    <scope>NUCLEOTIDE SEQUENCE [LARGE SCALE GENOMIC DNA]</scope>
    <source>
        <strain evidence="7 8">42ea</strain>
    </source>
</reference>
<dbReference type="InterPro" id="IPR043148">
    <property type="entry name" value="TagF_C"/>
</dbReference>
<dbReference type="Proteomes" id="UP000195611">
    <property type="component" value="Unassembled WGS sequence"/>
</dbReference>
<evidence type="ECO:0000256" key="3">
    <source>
        <dbReference type="ARBA" id="ARBA00022475"/>
    </source>
</evidence>
<dbReference type="SUPFAM" id="SSF53756">
    <property type="entry name" value="UDP-Glycosyltransferase/glycogen phosphorylase"/>
    <property type="match status" value="1"/>
</dbReference>
<evidence type="ECO:0000256" key="1">
    <source>
        <dbReference type="ARBA" id="ARBA00004202"/>
    </source>
</evidence>
<keyword evidence="3" id="KW-1003">Cell membrane</keyword>
<dbReference type="PANTHER" id="PTHR37316:SF1">
    <property type="entry name" value="TEICHOIC ACID GLYCEROL-PHOSPHATE PRIMASE"/>
    <property type="match status" value="1"/>
</dbReference>
<keyword evidence="5" id="KW-0777">Teichoic acid biosynthesis</keyword>
<name>A0A1R4IBC3_9LACT</name>
<evidence type="ECO:0000256" key="2">
    <source>
        <dbReference type="ARBA" id="ARBA00010488"/>
    </source>
</evidence>
<comment type="subcellular location">
    <subcellularLocation>
        <location evidence="1">Cell membrane</location>
        <topology evidence="1">Peripheral membrane protein</topology>
    </subcellularLocation>
</comment>
<sequence length="385" mass="45471">MEQIQKIIYIWLVRFFSFFSKPLPTKNRIVYLMSFPKNDNGFLNALIEENPKVEIIILFEKNCVEEAKRFEKIGAEIVPIFSSINFLRKSIPIIMQSKVIICDNYFPFLAGIYPNKKTTIIQIWHANGAIKRFGLEDPTAIGRSIFDHLRFKKVYKRFDEYIVGSEMMGQVFINSYGARKKNIKSLGNPRTDIYFNQKLIDEKRRAFFSKYPELKKKKIILYAPTYRNGLKDEYPFNIQQLYEVLGNDYAVLMKKHPHVLTKPVSKNYNGFLYGDLGQYQIEDLLTVTDILITDYSSVTFDYTLLKNAKRIIFYCYDLEQYDEVTGLQKNLKNWVPGKIVKSMDELIMQIKNKQNSEFDEFNQKWNTYNDGRSIKRLIQHIKELL</sequence>
<gene>
    <name evidence="7" type="ORF">FM115_00125</name>
</gene>
<keyword evidence="6" id="KW-0472">Membrane</keyword>
<dbReference type="EMBL" id="FUKW01000002">
    <property type="protein sequence ID" value="SJN16603.1"/>
    <property type="molecule type" value="Genomic_DNA"/>
</dbReference>
<dbReference type="InterPro" id="IPR043149">
    <property type="entry name" value="TagF_N"/>
</dbReference>
<dbReference type="Gene3D" id="3.40.50.11820">
    <property type="match status" value="1"/>
</dbReference>
<evidence type="ECO:0000256" key="5">
    <source>
        <dbReference type="ARBA" id="ARBA00022944"/>
    </source>
</evidence>
<evidence type="ECO:0000313" key="8">
    <source>
        <dbReference type="Proteomes" id="UP000195611"/>
    </source>
</evidence>
<protein>
    <submittedName>
        <fullName evidence="7">CDP-glycerol: N-acetyl-beta-D-mannosaminyl-1,4-N-acetyl-D-glucosaminyldiphosphoundecaprenyl glycerophosphotransferase</fullName>
    </submittedName>
</protein>
<proteinExistence type="inferred from homology"/>
<dbReference type="AlphaFoldDB" id="A0A1R4IBC3"/>
<comment type="similarity">
    <text evidence="2">Belongs to the CDP-glycerol glycerophosphotransferase family.</text>
</comment>
<keyword evidence="4 7" id="KW-0808">Transferase</keyword>
<dbReference type="GO" id="GO:0005886">
    <property type="term" value="C:plasma membrane"/>
    <property type="evidence" value="ECO:0007669"/>
    <property type="project" value="UniProtKB-SubCell"/>
</dbReference>
<evidence type="ECO:0000256" key="6">
    <source>
        <dbReference type="ARBA" id="ARBA00023136"/>
    </source>
</evidence>
<evidence type="ECO:0000313" key="7">
    <source>
        <dbReference type="EMBL" id="SJN16603.1"/>
    </source>
</evidence>
<dbReference type="InterPro" id="IPR051612">
    <property type="entry name" value="Teichoic_Acid_Biosynth"/>
</dbReference>
<dbReference type="GO" id="GO:0047355">
    <property type="term" value="F:CDP-glycerol glycerophosphotransferase activity"/>
    <property type="evidence" value="ECO:0007669"/>
    <property type="project" value="InterPro"/>
</dbReference>
<dbReference type="InterPro" id="IPR007554">
    <property type="entry name" value="Glycerophosphate_synth"/>
</dbReference>
<evidence type="ECO:0000256" key="4">
    <source>
        <dbReference type="ARBA" id="ARBA00022679"/>
    </source>
</evidence>
<dbReference type="Gene3D" id="3.40.50.12580">
    <property type="match status" value="1"/>
</dbReference>
<dbReference type="PANTHER" id="PTHR37316">
    <property type="entry name" value="TEICHOIC ACID GLYCEROL-PHOSPHATE PRIMASE"/>
    <property type="match status" value="1"/>
</dbReference>